<dbReference type="EMBL" id="VBRY01000004">
    <property type="protein sequence ID" value="TLS68008.1"/>
    <property type="molecule type" value="Genomic_DNA"/>
</dbReference>
<comment type="caution">
    <text evidence="8">The sequence shown here is derived from an EMBL/GenBank/DDBJ whole genome shotgun (WGS) entry which is preliminary data.</text>
</comment>
<dbReference type="AlphaFoldDB" id="A0A5R9GQZ5"/>
<proteinExistence type="inferred from homology"/>
<comment type="catalytic activity">
    <reaction evidence="7">
        <text>a peptidoglycan chain = a peptidoglycan chain with N-acetyl-1,6-anhydromuramyl-[peptide] at the reducing end + a peptidoglycan chain with N-acetylglucosamine at the non-reducing end.</text>
        <dbReference type="EC" id="4.2.2.29"/>
    </reaction>
</comment>
<keyword evidence="3 7" id="KW-1133">Transmembrane helix</keyword>
<comment type="similarity">
    <text evidence="7">Belongs to the transglycosylase MltG family.</text>
</comment>
<dbReference type="HAMAP" id="MF_02065">
    <property type="entry name" value="MltG"/>
    <property type="match status" value="1"/>
</dbReference>
<evidence type="ECO:0000256" key="4">
    <source>
        <dbReference type="ARBA" id="ARBA00023136"/>
    </source>
</evidence>
<dbReference type="GO" id="GO:0008932">
    <property type="term" value="F:lytic endotransglycosylase activity"/>
    <property type="evidence" value="ECO:0007669"/>
    <property type="project" value="UniProtKB-UniRule"/>
</dbReference>
<evidence type="ECO:0000256" key="3">
    <source>
        <dbReference type="ARBA" id="ARBA00022989"/>
    </source>
</evidence>
<reference evidence="8 9" key="1">
    <citation type="journal article" date="2019" name="Appl. Environ. Microbiol.">
        <title>Environmental Evidence and Genomic Insight of Iron-oxidizing Bacteria Preference Towards More Corrosion Resistant Stainless Steel at Higher Salinities.</title>
        <authorList>
            <person name="Garrison C.E."/>
            <person name="Price K.A."/>
            <person name="Field E.K."/>
        </authorList>
    </citation>
    <scope>NUCLEOTIDE SEQUENCE [LARGE SCALE GENOMIC DNA]</scope>
    <source>
        <strain evidence="8 9">P3</strain>
    </source>
</reference>
<dbReference type="InterPro" id="IPR003770">
    <property type="entry name" value="MLTG-like"/>
</dbReference>
<gene>
    <name evidence="7 8" type="primary">mltG</name>
    <name evidence="8" type="ORF">FEF65_05500</name>
</gene>
<dbReference type="Gene3D" id="3.30.1490.480">
    <property type="entry name" value="Endolytic murein transglycosylase"/>
    <property type="match status" value="1"/>
</dbReference>
<feature type="site" description="Important for catalytic activity" evidence="7">
    <location>
        <position position="197"/>
    </location>
</feature>
<dbReference type="Gene3D" id="3.30.160.60">
    <property type="entry name" value="Classic Zinc Finger"/>
    <property type="match status" value="1"/>
</dbReference>
<dbReference type="Proteomes" id="UP000306585">
    <property type="component" value="Unassembled WGS sequence"/>
</dbReference>
<keyword evidence="4 7" id="KW-0472">Membrane</keyword>
<keyword evidence="5 7" id="KW-0456">Lyase</keyword>
<evidence type="ECO:0000256" key="1">
    <source>
        <dbReference type="ARBA" id="ARBA00022475"/>
    </source>
</evidence>
<evidence type="ECO:0000313" key="8">
    <source>
        <dbReference type="EMBL" id="TLS68008.1"/>
    </source>
</evidence>
<keyword evidence="9" id="KW-1185">Reference proteome</keyword>
<dbReference type="EC" id="4.2.2.29" evidence="7"/>
<dbReference type="GO" id="GO:0009252">
    <property type="term" value="P:peptidoglycan biosynthetic process"/>
    <property type="evidence" value="ECO:0007669"/>
    <property type="project" value="UniProtKB-UniRule"/>
</dbReference>
<keyword evidence="6 7" id="KW-0961">Cell wall biogenesis/degradation</keyword>
<name>A0A5R9GQZ5_9PROT</name>
<dbReference type="PANTHER" id="PTHR30518:SF2">
    <property type="entry name" value="ENDOLYTIC MUREIN TRANSGLYCOSYLASE"/>
    <property type="match status" value="1"/>
</dbReference>
<keyword evidence="1 7" id="KW-1003">Cell membrane</keyword>
<evidence type="ECO:0000256" key="2">
    <source>
        <dbReference type="ARBA" id="ARBA00022692"/>
    </source>
</evidence>
<dbReference type="Pfam" id="PF02618">
    <property type="entry name" value="YceG"/>
    <property type="match status" value="1"/>
</dbReference>
<dbReference type="CDD" id="cd08010">
    <property type="entry name" value="MltG_like"/>
    <property type="match status" value="1"/>
</dbReference>
<dbReference type="GO" id="GO:0071555">
    <property type="term" value="P:cell wall organization"/>
    <property type="evidence" value="ECO:0007669"/>
    <property type="project" value="UniProtKB-KW"/>
</dbReference>
<dbReference type="GO" id="GO:0005886">
    <property type="term" value="C:plasma membrane"/>
    <property type="evidence" value="ECO:0007669"/>
    <property type="project" value="UniProtKB-UniRule"/>
</dbReference>
<dbReference type="NCBIfam" id="TIGR00247">
    <property type="entry name" value="endolytic transglycosylase MltG"/>
    <property type="match status" value="1"/>
</dbReference>
<evidence type="ECO:0000256" key="5">
    <source>
        <dbReference type="ARBA" id="ARBA00023239"/>
    </source>
</evidence>
<evidence type="ECO:0000256" key="6">
    <source>
        <dbReference type="ARBA" id="ARBA00023316"/>
    </source>
</evidence>
<comment type="function">
    <text evidence="7">Functions as a peptidoglycan terminase that cleaves nascent peptidoglycan strands endolytically to terminate their elongation.</text>
</comment>
<protein>
    <recommendedName>
        <fullName evidence="7">Endolytic murein transglycosylase</fullName>
        <ecNumber evidence="7">4.2.2.29</ecNumber>
    </recommendedName>
    <alternativeName>
        <fullName evidence="7">Peptidoglycan lytic transglycosylase</fullName>
    </alternativeName>
    <alternativeName>
        <fullName evidence="7">Peptidoglycan polymerization terminase</fullName>
    </alternativeName>
</protein>
<organism evidence="8 9">
    <name type="scientific">Mariprofundus erugo</name>
    <dbReference type="NCBI Taxonomy" id="2528639"/>
    <lineage>
        <taxon>Bacteria</taxon>
        <taxon>Pseudomonadati</taxon>
        <taxon>Pseudomonadota</taxon>
        <taxon>Candidatius Mariprofundia</taxon>
        <taxon>Mariprofundales</taxon>
        <taxon>Mariprofundaceae</taxon>
        <taxon>Mariprofundus</taxon>
    </lineage>
</organism>
<evidence type="ECO:0000313" key="9">
    <source>
        <dbReference type="Proteomes" id="UP000306585"/>
    </source>
</evidence>
<dbReference type="PANTHER" id="PTHR30518">
    <property type="entry name" value="ENDOLYTIC MUREIN TRANSGLYCOSYLASE"/>
    <property type="match status" value="1"/>
</dbReference>
<keyword evidence="7" id="KW-0997">Cell inner membrane</keyword>
<keyword evidence="2 7" id="KW-0812">Transmembrane</keyword>
<accession>A0A5R9GQZ5</accession>
<sequence>MWLLLALLLLPLAAGGWFYAQVGKPYAPASAVELMIPPGTASSHIARMLEEKGVVSSALVFRLWLRLNHGENGLKSGLYRFEHADSMRTIVQRLEKGDVMHFSVTVPEGLRNDEIIQLLATQTGVPVEKWQQSLKSLISGETEGRLLPETWEYTKPLDPQRLLKTIVQAQQQLLDSLTSDAEQQQRLRIMASVIEKETALDRERPLVSAAIHNRLKKGMPLQMDPTVIYGIYRTKGSFSGNIHKQDLSTDTLWNTYTRKGLPPTPICNPGAASLRAAAAPADVSYLYFVADGSGGHAFASTLAEHDKNVRQWVRIERQRNQGK</sequence>
<evidence type="ECO:0000256" key="7">
    <source>
        <dbReference type="HAMAP-Rule" id="MF_02065"/>
    </source>
</evidence>